<comment type="caution">
    <text evidence="2">The sequence shown here is derived from an EMBL/GenBank/DDBJ whole genome shotgun (WGS) entry which is preliminary data.</text>
</comment>
<keyword evidence="3" id="KW-1185">Reference proteome</keyword>
<evidence type="ECO:0000313" key="2">
    <source>
        <dbReference type="EMBL" id="KAK6323258.1"/>
    </source>
</evidence>
<sequence>MSKIICVSLLLVVMVSIWCDSTVSSAKWSVRDVLRKCRCKGDSYTGAQSSHQELAINTPVCESDLATSFKQGGVVTDCFMAAAATLCPGYRSPGLVMLVGERRTRCSYKVQGDRIFNATRYRAPCVMTVSIRSSAGPAPGVKCHER</sequence>
<protein>
    <recommendedName>
        <fullName evidence="4">Secreted protein</fullName>
    </recommendedName>
</protein>
<evidence type="ECO:0000256" key="1">
    <source>
        <dbReference type="SAM" id="SignalP"/>
    </source>
</evidence>
<dbReference type="AlphaFoldDB" id="A0AAN8M980"/>
<keyword evidence="1" id="KW-0732">Signal</keyword>
<dbReference type="Proteomes" id="UP001356427">
    <property type="component" value="Unassembled WGS sequence"/>
</dbReference>
<evidence type="ECO:0000313" key="3">
    <source>
        <dbReference type="Proteomes" id="UP001356427"/>
    </source>
</evidence>
<proteinExistence type="predicted"/>
<dbReference type="EMBL" id="JAGTTL010000004">
    <property type="protein sequence ID" value="KAK6323258.1"/>
    <property type="molecule type" value="Genomic_DNA"/>
</dbReference>
<evidence type="ECO:0008006" key="4">
    <source>
        <dbReference type="Google" id="ProtNLM"/>
    </source>
</evidence>
<organism evidence="2 3">
    <name type="scientific">Coregonus suidteri</name>
    <dbReference type="NCBI Taxonomy" id="861788"/>
    <lineage>
        <taxon>Eukaryota</taxon>
        <taxon>Metazoa</taxon>
        <taxon>Chordata</taxon>
        <taxon>Craniata</taxon>
        <taxon>Vertebrata</taxon>
        <taxon>Euteleostomi</taxon>
        <taxon>Actinopterygii</taxon>
        <taxon>Neopterygii</taxon>
        <taxon>Teleostei</taxon>
        <taxon>Protacanthopterygii</taxon>
        <taxon>Salmoniformes</taxon>
        <taxon>Salmonidae</taxon>
        <taxon>Coregoninae</taxon>
        <taxon>Coregonus</taxon>
    </lineage>
</organism>
<gene>
    <name evidence="2" type="ORF">J4Q44_G00055970</name>
</gene>
<accession>A0AAN8M980</accession>
<feature type="signal peptide" evidence="1">
    <location>
        <begin position="1"/>
        <end position="25"/>
    </location>
</feature>
<reference evidence="2 3" key="1">
    <citation type="submission" date="2021-04" db="EMBL/GenBank/DDBJ databases">
        <authorList>
            <person name="De Guttry C."/>
            <person name="Zahm M."/>
            <person name="Klopp C."/>
            <person name="Cabau C."/>
            <person name="Louis A."/>
            <person name="Berthelot C."/>
            <person name="Parey E."/>
            <person name="Roest Crollius H."/>
            <person name="Montfort J."/>
            <person name="Robinson-Rechavi M."/>
            <person name="Bucao C."/>
            <person name="Bouchez O."/>
            <person name="Gislard M."/>
            <person name="Lluch J."/>
            <person name="Milhes M."/>
            <person name="Lampietro C."/>
            <person name="Lopez Roques C."/>
            <person name="Donnadieu C."/>
            <person name="Braasch I."/>
            <person name="Desvignes T."/>
            <person name="Postlethwait J."/>
            <person name="Bobe J."/>
            <person name="Wedekind C."/>
            <person name="Guiguen Y."/>
        </authorList>
    </citation>
    <scope>NUCLEOTIDE SEQUENCE [LARGE SCALE GENOMIC DNA]</scope>
    <source>
        <strain evidence="2">Cs_M1</strain>
        <tissue evidence="2">Blood</tissue>
    </source>
</reference>
<name>A0AAN8M980_9TELE</name>
<feature type="chain" id="PRO_5042907632" description="Secreted protein" evidence="1">
    <location>
        <begin position="26"/>
        <end position="146"/>
    </location>
</feature>